<name>A0A8J6E1P0_9EUKA</name>
<feature type="region of interest" description="Disordered" evidence="1">
    <location>
        <begin position="887"/>
        <end position="906"/>
    </location>
</feature>
<evidence type="ECO:0000256" key="1">
    <source>
        <dbReference type="SAM" id="MobiDB-lite"/>
    </source>
</evidence>
<dbReference type="PANTHER" id="PTHR37028:SF9">
    <property type="entry name" value="NUCLEAR PROTEIN MDM1"/>
    <property type="match status" value="1"/>
</dbReference>
<feature type="compositionally biased region" description="Basic and acidic residues" evidence="1">
    <location>
        <begin position="924"/>
        <end position="944"/>
    </location>
</feature>
<feature type="region of interest" description="Disordered" evidence="1">
    <location>
        <begin position="644"/>
        <end position="820"/>
    </location>
</feature>
<dbReference type="EMBL" id="JAHDYR010000062">
    <property type="protein sequence ID" value="KAG9390877.1"/>
    <property type="molecule type" value="Genomic_DNA"/>
</dbReference>
<organism evidence="2 3">
    <name type="scientific">Carpediemonas membranifera</name>
    <dbReference type="NCBI Taxonomy" id="201153"/>
    <lineage>
        <taxon>Eukaryota</taxon>
        <taxon>Metamonada</taxon>
        <taxon>Carpediemonas-like organisms</taxon>
        <taxon>Carpediemonas</taxon>
    </lineage>
</organism>
<gene>
    <name evidence="2" type="ORF">J8273_7142</name>
</gene>
<keyword evidence="3" id="KW-1185">Reference proteome</keyword>
<evidence type="ECO:0000313" key="2">
    <source>
        <dbReference type="EMBL" id="KAG9390877.1"/>
    </source>
</evidence>
<feature type="compositionally biased region" description="Low complexity" evidence="1">
    <location>
        <begin position="645"/>
        <end position="654"/>
    </location>
</feature>
<feature type="compositionally biased region" description="Low complexity" evidence="1">
    <location>
        <begin position="684"/>
        <end position="695"/>
    </location>
</feature>
<reference evidence="2" key="1">
    <citation type="submission" date="2021-05" db="EMBL/GenBank/DDBJ databases">
        <title>A free-living protist that lacks canonical eukaryotic 1 DNA replication and segregation systems.</title>
        <authorList>
            <person name="Salas-Leiva D.E."/>
            <person name="Tromer E.C."/>
            <person name="Curtis B.A."/>
            <person name="Jerlstrom-Hultqvist J."/>
            <person name="Kolisko M."/>
            <person name="Yi Z."/>
            <person name="Salas-Leiva J.S."/>
            <person name="Gallot-Lavallee L."/>
            <person name="Kops G.J.P.L."/>
            <person name="Archibald J.M."/>
            <person name="Simpson A.G.B."/>
            <person name="Roger A.J."/>
        </authorList>
    </citation>
    <scope>NUCLEOTIDE SEQUENCE</scope>
    <source>
        <strain evidence="2">BICM</strain>
    </source>
</reference>
<feature type="compositionally biased region" description="Polar residues" evidence="1">
    <location>
        <begin position="745"/>
        <end position="755"/>
    </location>
</feature>
<accession>A0A8J6E1P0</accession>
<feature type="region of interest" description="Disordered" evidence="1">
    <location>
        <begin position="914"/>
        <end position="1002"/>
    </location>
</feature>
<feature type="compositionally biased region" description="Basic and acidic residues" evidence="1">
    <location>
        <begin position="657"/>
        <end position="669"/>
    </location>
</feature>
<dbReference type="AlphaFoldDB" id="A0A8J6E1P0"/>
<dbReference type="PANTHER" id="PTHR37028">
    <property type="entry name" value="UNNAMED PRODUCT-RELATED"/>
    <property type="match status" value="1"/>
</dbReference>
<dbReference type="Proteomes" id="UP000717585">
    <property type="component" value="Unassembled WGS sequence"/>
</dbReference>
<feature type="compositionally biased region" description="Low complexity" evidence="1">
    <location>
        <begin position="974"/>
        <end position="984"/>
    </location>
</feature>
<sequence>MTQPSDIPNLVAGRYGLGIVVRPPSHPTIYDEERSLGDVISVEINTLIGPTVLDGIPLGIVYPMAHGTSHTNVPSLLSHIRHAMTETDTLTIPATNALLSVFNGSPSLTEAELVPLLSKAYGDAIRRRQTCLCFTGPGCAQSHHLVPPLHAAINAFTRTGSPARAAVSHACLSCFLRTMEDEVLGVQRFTYHITTGGDVTFAVRTILLDDTSLSMPVYRDSALTSLPHAVVAVLAMPAASLFSYIPPRVRPLVEQAVALLCRREAQLDPRVLDTPLLAPIALSAATKTTLAATSSDVIESISLSLGPRSRSCITVLAAVSLTMGLSGRIASTSHHIPPPSFKACVRAIAALVGISYNTLHHVLTSSDGSSSPGEGSENVGPVAAIPRAEVVSRLGQLVVLLYRALLAWICDEINVPNAPVTPIVGSIHLLETPPVVPVATTRGAVLCNLAHELALGYLRPGSAVSAGFIETVTSDRAITDVADGQVTLAHSHGRSAVYPSNVTELVRTPEVSYLQDSIISMIESTESVAGTGLAMIRDTLSEEPILCLRSLMESSFASEKAGIYLVPAATTILHDAISSDPLRSVLNLDAPLRAVESGLESSPSLLDRFKVPSPYSPTGRERSSSYASLKDLADQLIHRFGAEYPRSSRASSPRSPRHPESPRFSERSESSFSLRRSSDPPFPQLRELPLSSPRPIRSPRPAKGPEPDSRPVPRPLSGDGFNTSPYIRKDSVASVHSPLAMGRNRSGSVASSTAGSDVVDKATDRLYKDAAARRGHLETLRTKFIDQELNKTKGSPKSTKGRSRPASASPSITKSFEERQKGFLTAREHKIAALKQQHESEVLSQATFKPKIDTNSSKMVKQDPERLFAWSTLREKKLEKLRQEAVDAELSSVTGGPAIPEKSKKLAASRAAKLGLSGLQPTDRLMKEGQAREERVTARREQDRWHRRVASETTRPASALVPDAGRVSRGPIWSPSKESSPTSSQARGSPTGRGPEQPFVLTEDVPIWDRGLALPNASKRAFRKIMSDLRDIGI</sequence>
<feature type="compositionally biased region" description="Basic and acidic residues" evidence="1">
    <location>
        <begin position="758"/>
        <end position="791"/>
    </location>
</feature>
<evidence type="ECO:0000313" key="3">
    <source>
        <dbReference type="Proteomes" id="UP000717585"/>
    </source>
</evidence>
<proteinExistence type="predicted"/>
<comment type="caution">
    <text evidence="2">The sequence shown here is derived from an EMBL/GenBank/DDBJ whole genome shotgun (WGS) entry which is preliminary data.</text>
</comment>
<protein>
    <submittedName>
        <fullName evidence="2">Uncharacterized protein</fullName>
    </submittedName>
</protein>
<feature type="region of interest" description="Disordered" evidence="1">
    <location>
        <begin position="606"/>
        <end position="627"/>
    </location>
</feature>